<keyword evidence="2 12" id="KW-0547">Nucleotide-binding</keyword>
<keyword evidence="6" id="KW-0238">DNA-binding</keyword>
<dbReference type="GO" id="GO:0005524">
    <property type="term" value="F:ATP binding"/>
    <property type="evidence" value="ECO:0007669"/>
    <property type="project" value="UniProtKB-UniRule"/>
</dbReference>
<proteinExistence type="inferred from homology"/>
<comment type="catalytic activity">
    <reaction evidence="8">
        <text>Couples ATP hydrolysis with the unwinding of duplex DNA by translocating in the 3'-5' direction.</text>
        <dbReference type="EC" id="5.6.2.4"/>
    </reaction>
</comment>
<accession>A0A9D1ILL9</accession>
<dbReference type="PANTHER" id="PTHR11070">
    <property type="entry name" value="UVRD / RECB / PCRA DNA HELICASE FAMILY MEMBER"/>
    <property type="match status" value="1"/>
</dbReference>
<dbReference type="GO" id="GO:0033202">
    <property type="term" value="C:DNA helicase complex"/>
    <property type="evidence" value="ECO:0007669"/>
    <property type="project" value="TreeGrafter"/>
</dbReference>
<reference evidence="15" key="1">
    <citation type="submission" date="2020-10" db="EMBL/GenBank/DDBJ databases">
        <authorList>
            <person name="Gilroy R."/>
        </authorList>
    </citation>
    <scope>NUCLEOTIDE SEQUENCE</scope>
    <source>
        <strain evidence="15">17073</strain>
    </source>
</reference>
<evidence type="ECO:0000256" key="8">
    <source>
        <dbReference type="ARBA" id="ARBA00034617"/>
    </source>
</evidence>
<evidence type="ECO:0000256" key="9">
    <source>
        <dbReference type="ARBA" id="ARBA00034808"/>
    </source>
</evidence>
<dbReference type="PANTHER" id="PTHR11070:SF2">
    <property type="entry name" value="ATP-DEPENDENT DNA HELICASE SRS2"/>
    <property type="match status" value="1"/>
</dbReference>
<evidence type="ECO:0000256" key="3">
    <source>
        <dbReference type="ARBA" id="ARBA00022801"/>
    </source>
</evidence>
<dbReference type="CDD" id="cd18807">
    <property type="entry name" value="SF1_C_UvrD"/>
    <property type="match status" value="1"/>
</dbReference>
<comment type="catalytic activity">
    <reaction evidence="11">
        <text>ATP + H2O = ADP + phosphate + H(+)</text>
        <dbReference type="Rhea" id="RHEA:13065"/>
        <dbReference type="ChEBI" id="CHEBI:15377"/>
        <dbReference type="ChEBI" id="CHEBI:15378"/>
        <dbReference type="ChEBI" id="CHEBI:30616"/>
        <dbReference type="ChEBI" id="CHEBI:43474"/>
        <dbReference type="ChEBI" id="CHEBI:456216"/>
        <dbReference type="EC" id="5.6.2.4"/>
    </reaction>
</comment>
<dbReference type="GO" id="GO:0003677">
    <property type="term" value="F:DNA binding"/>
    <property type="evidence" value="ECO:0007669"/>
    <property type="project" value="UniProtKB-KW"/>
</dbReference>
<dbReference type="EMBL" id="DVMS01000172">
    <property type="protein sequence ID" value="HIU39210.1"/>
    <property type="molecule type" value="Genomic_DNA"/>
</dbReference>
<comment type="similarity">
    <text evidence="1">Belongs to the helicase family. UvrD subfamily.</text>
</comment>
<dbReference type="CDD" id="cd17932">
    <property type="entry name" value="DEXQc_UvrD"/>
    <property type="match status" value="1"/>
</dbReference>
<evidence type="ECO:0000256" key="2">
    <source>
        <dbReference type="ARBA" id="ARBA00022741"/>
    </source>
</evidence>
<sequence>MENYLQELNEQQLAAVRYDGGPSLVIAGAGSGKTRVLTNKIAYLIAEGYDPRRILALTFTNKAAKEMRERIGLLIGEVEASKLWMGTFHSIFLRILQYNAERIGYRPRFTIYDTADTKSALKAIIKDMGLDEKTYPVVMVASIISRLKNSLISAEDYANDREQRTRDTRAGRPKLADIYSIYSDTCRRANAMDFDDILFYTNVLFRDNEDVLSKYQDFFLYILVDEYQDTNFSQHLIISKLCDRRRKLCVVGDDAQSIYSFRGANIHNILNLSSVYPDLHIFKLEQNYRSTQNILNVANSLIEKNKEQIPKHIFSTNAKGDKIQVLETYTDFEESYLVANKIAQLKMLQTGSYDDFAILYRTNAQSRLLEESLRKRNIPYRIYGGLSFYQRKEIKDALAYFRLSVNPNDDESLRRIINYPARGIGERTVFKIHQTAMDRHISMWDVLCDPAGTELDVNSGTLKKLVDFRELIATYIAQNESGTTAYDLGETVFKTSGILSSLYSDNTPENISRQENLNELLSAVRQFSESRMSQGDERTTMSDFLSEVSLATDQDEEEQQNVPRVTMMTVHAAKGLEFRNVIIVGVEDELFPSARAESPMEIEEERRLLYVAITRAKENCIMTYARQRYRNGMTHPTNQSRFLKDIDSSLLKLPAQMSSYVEVPYRKSSFDKPQWQNKRIEPILNTQKLKPVTSQSISQNVGNAALNATDLKEGMRIKHSVFGIGTIMKIETNPNLKINVNFDNVGMKTLLVKFAKFTIV</sequence>
<comment type="caution">
    <text evidence="15">The sequence shown here is derived from an EMBL/GenBank/DDBJ whole genome shotgun (WGS) entry which is preliminary data.</text>
</comment>
<dbReference type="Pfam" id="PF00580">
    <property type="entry name" value="UvrD-helicase"/>
    <property type="match status" value="1"/>
</dbReference>
<evidence type="ECO:0000256" key="6">
    <source>
        <dbReference type="ARBA" id="ARBA00023125"/>
    </source>
</evidence>
<dbReference type="InterPro" id="IPR027417">
    <property type="entry name" value="P-loop_NTPase"/>
</dbReference>
<dbReference type="InterPro" id="IPR013986">
    <property type="entry name" value="DExx_box_DNA_helicase_dom_sf"/>
</dbReference>
<reference evidence="15" key="2">
    <citation type="journal article" date="2021" name="PeerJ">
        <title>Extensive microbial diversity within the chicken gut microbiome revealed by metagenomics and culture.</title>
        <authorList>
            <person name="Gilroy R."/>
            <person name="Ravi A."/>
            <person name="Getino M."/>
            <person name="Pursley I."/>
            <person name="Horton D.L."/>
            <person name="Alikhan N.F."/>
            <person name="Baker D."/>
            <person name="Gharbi K."/>
            <person name="Hall N."/>
            <person name="Watson M."/>
            <person name="Adriaenssens E.M."/>
            <person name="Foster-Nyarko E."/>
            <person name="Jarju S."/>
            <person name="Secka A."/>
            <person name="Antonio M."/>
            <person name="Oren A."/>
            <person name="Chaudhuri R.R."/>
            <person name="La Ragione R."/>
            <person name="Hildebrand F."/>
            <person name="Pallen M.J."/>
        </authorList>
    </citation>
    <scope>NUCLEOTIDE SEQUENCE</scope>
    <source>
        <strain evidence="15">17073</strain>
    </source>
</reference>
<evidence type="ECO:0000313" key="15">
    <source>
        <dbReference type="EMBL" id="HIU39210.1"/>
    </source>
</evidence>
<dbReference type="Gene3D" id="1.10.486.10">
    <property type="entry name" value="PCRA, domain 4"/>
    <property type="match status" value="1"/>
</dbReference>
<evidence type="ECO:0000256" key="1">
    <source>
        <dbReference type="ARBA" id="ARBA00009922"/>
    </source>
</evidence>
<evidence type="ECO:0000256" key="10">
    <source>
        <dbReference type="ARBA" id="ARBA00034923"/>
    </source>
</evidence>
<organism evidence="15 16">
    <name type="scientific">Candidatus Limisoma intestinavium</name>
    <dbReference type="NCBI Taxonomy" id="2840856"/>
    <lineage>
        <taxon>Bacteria</taxon>
        <taxon>Pseudomonadati</taxon>
        <taxon>Bacteroidota</taxon>
        <taxon>Bacteroidia</taxon>
        <taxon>Bacteroidales</taxon>
        <taxon>Candidatus Limisoma</taxon>
    </lineage>
</organism>
<evidence type="ECO:0000259" key="14">
    <source>
        <dbReference type="PROSITE" id="PS51217"/>
    </source>
</evidence>
<name>A0A9D1ILL9_9BACT</name>
<evidence type="ECO:0000256" key="7">
    <source>
        <dbReference type="ARBA" id="ARBA00023235"/>
    </source>
</evidence>
<evidence type="ECO:0000256" key="5">
    <source>
        <dbReference type="ARBA" id="ARBA00022840"/>
    </source>
</evidence>
<dbReference type="GO" id="GO:0000725">
    <property type="term" value="P:recombinational repair"/>
    <property type="evidence" value="ECO:0007669"/>
    <property type="project" value="TreeGrafter"/>
</dbReference>
<dbReference type="PROSITE" id="PS51198">
    <property type="entry name" value="UVRD_HELICASE_ATP_BIND"/>
    <property type="match status" value="1"/>
</dbReference>
<dbReference type="Pfam" id="PF13361">
    <property type="entry name" value="UvrD_C"/>
    <property type="match status" value="1"/>
</dbReference>
<evidence type="ECO:0000313" key="16">
    <source>
        <dbReference type="Proteomes" id="UP000824076"/>
    </source>
</evidence>
<evidence type="ECO:0000259" key="13">
    <source>
        <dbReference type="PROSITE" id="PS51198"/>
    </source>
</evidence>
<gene>
    <name evidence="15" type="ORF">IAD18_06055</name>
</gene>
<protein>
    <recommendedName>
        <fullName evidence="9">DNA 3'-5' helicase</fullName>
        <ecNumber evidence="9">5.6.2.4</ecNumber>
    </recommendedName>
    <alternativeName>
        <fullName evidence="10">DNA 3'-5' helicase II</fullName>
    </alternativeName>
</protein>
<keyword evidence="5 12" id="KW-0067">ATP-binding</keyword>
<feature type="domain" description="UvrD-like helicase ATP-binding" evidence="13">
    <location>
        <begin position="6"/>
        <end position="291"/>
    </location>
</feature>
<dbReference type="GO" id="GO:0005829">
    <property type="term" value="C:cytosol"/>
    <property type="evidence" value="ECO:0007669"/>
    <property type="project" value="TreeGrafter"/>
</dbReference>
<dbReference type="EC" id="5.6.2.4" evidence="9"/>
<keyword evidence="4 12" id="KW-0347">Helicase</keyword>
<keyword evidence="7" id="KW-0413">Isomerase</keyword>
<evidence type="ECO:0000256" key="11">
    <source>
        <dbReference type="ARBA" id="ARBA00048988"/>
    </source>
</evidence>
<dbReference type="InterPro" id="IPR000212">
    <property type="entry name" value="DNA_helicase_UvrD/REP"/>
</dbReference>
<dbReference type="GO" id="GO:0016787">
    <property type="term" value="F:hydrolase activity"/>
    <property type="evidence" value="ECO:0007669"/>
    <property type="project" value="UniProtKB-UniRule"/>
</dbReference>
<dbReference type="AlphaFoldDB" id="A0A9D1ILL9"/>
<feature type="domain" description="UvrD-like helicase C-terminal" evidence="14">
    <location>
        <begin position="292"/>
        <end position="575"/>
    </location>
</feature>
<dbReference type="Pfam" id="PF21196">
    <property type="entry name" value="PcrA_UvrD_tudor"/>
    <property type="match status" value="1"/>
</dbReference>
<dbReference type="SUPFAM" id="SSF52540">
    <property type="entry name" value="P-loop containing nucleoside triphosphate hydrolases"/>
    <property type="match status" value="1"/>
</dbReference>
<dbReference type="Gene3D" id="1.10.10.160">
    <property type="match status" value="1"/>
</dbReference>
<dbReference type="PROSITE" id="PS51217">
    <property type="entry name" value="UVRD_HELICASE_CTER"/>
    <property type="match status" value="1"/>
</dbReference>
<feature type="binding site" evidence="12">
    <location>
        <begin position="27"/>
        <end position="34"/>
    </location>
    <ligand>
        <name>ATP</name>
        <dbReference type="ChEBI" id="CHEBI:30616"/>
    </ligand>
</feature>
<dbReference type="InterPro" id="IPR014017">
    <property type="entry name" value="DNA_helicase_UvrD-like_C"/>
</dbReference>
<dbReference type="InterPro" id="IPR014016">
    <property type="entry name" value="UvrD-like_ATP-bd"/>
</dbReference>
<dbReference type="GO" id="GO:0043138">
    <property type="term" value="F:3'-5' DNA helicase activity"/>
    <property type="evidence" value="ECO:0007669"/>
    <property type="project" value="UniProtKB-EC"/>
</dbReference>
<keyword evidence="3 12" id="KW-0378">Hydrolase</keyword>
<dbReference type="Proteomes" id="UP000824076">
    <property type="component" value="Unassembled WGS sequence"/>
</dbReference>
<evidence type="ECO:0000256" key="4">
    <source>
        <dbReference type="ARBA" id="ARBA00022806"/>
    </source>
</evidence>
<evidence type="ECO:0000256" key="12">
    <source>
        <dbReference type="PROSITE-ProRule" id="PRU00560"/>
    </source>
</evidence>
<dbReference type="Gene3D" id="3.40.50.300">
    <property type="entry name" value="P-loop containing nucleotide triphosphate hydrolases"/>
    <property type="match status" value="2"/>
</dbReference>